<dbReference type="GO" id="GO:0004737">
    <property type="term" value="F:pyruvate decarboxylase activity"/>
    <property type="evidence" value="ECO:0007669"/>
    <property type="project" value="TreeGrafter"/>
</dbReference>
<dbReference type="AlphaFoldDB" id="A0A5N6T7T4"/>
<name>A0A5N6T7T4_ASPPS</name>
<feature type="domain" description="Thiamine pyrophosphate enzyme central" evidence="10">
    <location>
        <begin position="139"/>
        <end position="202"/>
    </location>
</feature>
<evidence type="ECO:0000313" key="14">
    <source>
        <dbReference type="Proteomes" id="UP000325672"/>
    </source>
</evidence>
<dbReference type="FunFam" id="3.40.50.970:FF:000024">
    <property type="entry name" value="Pyruvate decarboxylase isozyme"/>
    <property type="match status" value="1"/>
</dbReference>
<sequence>MASDIRVSAMKTPIDIAEYLFTRLCQLGVRTVGNCNELNAGYSADGYARIKGISAIVTTFGVGELSALNAIAGAYSGHVPVVHIVGQPSTASQKDGMLLHHTLGNNMVQQKVEGERLQIPIEFDDPVNETETEEYVVDVVLRYLRAAKTPVILVDAGAIRHAVLGVVHQLIQKTGFPTFVTPMGKGAVDETLPNFGGVYAGTDFNTTGFSYRTSQLNTIDFYSGHVQVRYSLYPKVRMRGILQKVMARMGYLYVQPEPTSFRGTMHSSTLTVSNGPITHSWLWPEVGNWLQEGDIVITETGTSSFGIWETRFRKGVTAISQVLWGSIGYSVGACLGASLAVQEAENFQMTAQEVSTMIRQKLNLIIFAICNSGYTIERYIHGWDEEYNDIHPWKYGALVEAFGAQCQHSYSTYQASTRDERTSLLNNTRFSSAPHFQLVELYMPKDDAPAALQLTAAAAAARNLPTQ</sequence>
<organism evidence="13 14">
    <name type="scientific">Aspergillus pseudotamarii</name>
    <dbReference type="NCBI Taxonomy" id="132259"/>
    <lineage>
        <taxon>Eukaryota</taxon>
        <taxon>Fungi</taxon>
        <taxon>Dikarya</taxon>
        <taxon>Ascomycota</taxon>
        <taxon>Pezizomycotina</taxon>
        <taxon>Eurotiomycetes</taxon>
        <taxon>Eurotiomycetidae</taxon>
        <taxon>Eurotiales</taxon>
        <taxon>Aspergillaceae</taxon>
        <taxon>Aspergillus</taxon>
        <taxon>Aspergillus subgen. Circumdati</taxon>
    </lineage>
</organism>
<evidence type="ECO:0000256" key="4">
    <source>
        <dbReference type="ARBA" id="ARBA00022723"/>
    </source>
</evidence>
<gene>
    <name evidence="13" type="ORF">BDV38DRAFT_268026</name>
</gene>
<dbReference type="Proteomes" id="UP000325672">
    <property type="component" value="Unassembled WGS sequence"/>
</dbReference>
<evidence type="ECO:0000256" key="2">
    <source>
        <dbReference type="ARBA" id="ARBA00007812"/>
    </source>
</evidence>
<dbReference type="PANTHER" id="PTHR43452:SF30">
    <property type="entry name" value="PYRUVATE DECARBOXYLASE ISOZYME 1-RELATED"/>
    <property type="match status" value="1"/>
</dbReference>
<evidence type="ECO:0000256" key="7">
    <source>
        <dbReference type="ARBA" id="ARBA00023052"/>
    </source>
</evidence>
<evidence type="ECO:0000259" key="11">
    <source>
        <dbReference type="Pfam" id="PF02775"/>
    </source>
</evidence>
<evidence type="ECO:0000256" key="9">
    <source>
        <dbReference type="RuleBase" id="RU362132"/>
    </source>
</evidence>
<dbReference type="OrthoDB" id="3970464at2759"/>
<evidence type="ECO:0000259" key="10">
    <source>
        <dbReference type="Pfam" id="PF00205"/>
    </source>
</evidence>
<keyword evidence="7 9" id="KW-0786">Thiamine pyrophosphate</keyword>
<protein>
    <recommendedName>
        <fullName evidence="3">Pyruvate decarboxylase</fullName>
    </recommendedName>
</protein>
<keyword evidence="8" id="KW-0456">Lyase</keyword>
<proteinExistence type="inferred from homology"/>
<dbReference type="GO" id="GO:0005634">
    <property type="term" value="C:nucleus"/>
    <property type="evidence" value="ECO:0007669"/>
    <property type="project" value="TreeGrafter"/>
</dbReference>
<dbReference type="GeneID" id="43640903"/>
<keyword evidence="6" id="KW-0460">Magnesium</keyword>
<dbReference type="Pfam" id="PF00205">
    <property type="entry name" value="TPP_enzyme_M"/>
    <property type="match status" value="1"/>
</dbReference>
<evidence type="ECO:0000313" key="13">
    <source>
        <dbReference type="EMBL" id="KAE8142320.1"/>
    </source>
</evidence>
<dbReference type="InterPro" id="IPR011766">
    <property type="entry name" value="TPP_enzyme_TPP-bd"/>
</dbReference>
<feature type="domain" description="Thiamine pyrophosphate enzyme N-terminal TPP-binding" evidence="12">
    <location>
        <begin position="26"/>
        <end position="109"/>
    </location>
</feature>
<evidence type="ECO:0000256" key="5">
    <source>
        <dbReference type="ARBA" id="ARBA00022793"/>
    </source>
</evidence>
<dbReference type="InterPro" id="IPR012000">
    <property type="entry name" value="Thiamin_PyroP_enz_cen_dom"/>
</dbReference>
<keyword evidence="5" id="KW-0210">Decarboxylase</keyword>
<reference evidence="13 14" key="1">
    <citation type="submission" date="2019-04" db="EMBL/GenBank/DDBJ databases">
        <title>Friends and foes A comparative genomics study of 23 Aspergillus species from section Flavi.</title>
        <authorList>
            <consortium name="DOE Joint Genome Institute"/>
            <person name="Kjaerbolling I."/>
            <person name="Vesth T."/>
            <person name="Frisvad J.C."/>
            <person name="Nybo J.L."/>
            <person name="Theobald S."/>
            <person name="Kildgaard S."/>
            <person name="Isbrandt T."/>
            <person name="Kuo A."/>
            <person name="Sato A."/>
            <person name="Lyhne E.K."/>
            <person name="Kogle M.E."/>
            <person name="Wiebenga A."/>
            <person name="Kun R.S."/>
            <person name="Lubbers R.J."/>
            <person name="Makela M.R."/>
            <person name="Barry K."/>
            <person name="Chovatia M."/>
            <person name="Clum A."/>
            <person name="Daum C."/>
            <person name="Haridas S."/>
            <person name="He G."/>
            <person name="LaButti K."/>
            <person name="Lipzen A."/>
            <person name="Mondo S."/>
            <person name="Riley R."/>
            <person name="Salamov A."/>
            <person name="Simmons B.A."/>
            <person name="Magnuson J.K."/>
            <person name="Henrissat B."/>
            <person name="Mortensen U.H."/>
            <person name="Larsen T.O."/>
            <person name="Devries R.P."/>
            <person name="Grigoriev I.V."/>
            <person name="Machida M."/>
            <person name="Baker S.E."/>
            <person name="Andersen M.R."/>
        </authorList>
    </citation>
    <scope>NUCLEOTIDE SEQUENCE [LARGE SCALE GENOMIC DNA]</scope>
    <source>
        <strain evidence="13 14">CBS 117625</strain>
    </source>
</reference>
<dbReference type="InterPro" id="IPR029035">
    <property type="entry name" value="DHS-like_NAD/FAD-binding_dom"/>
</dbReference>
<keyword evidence="14" id="KW-1185">Reference proteome</keyword>
<dbReference type="CDD" id="cd07038">
    <property type="entry name" value="TPP_PYR_PDC_IPDC_like"/>
    <property type="match status" value="1"/>
</dbReference>
<dbReference type="RefSeq" id="XP_031918383.1">
    <property type="nucleotide sequence ID" value="XM_032056693.1"/>
</dbReference>
<accession>A0A5N6T7T4</accession>
<feature type="domain" description="Thiamine pyrophosphate enzyme TPP-binding" evidence="11">
    <location>
        <begin position="304"/>
        <end position="413"/>
    </location>
</feature>
<dbReference type="SUPFAM" id="SSF52518">
    <property type="entry name" value="Thiamin diphosphate-binding fold (THDP-binding)"/>
    <property type="match status" value="2"/>
</dbReference>
<dbReference type="GO" id="GO:0000949">
    <property type="term" value="P:aromatic amino acid family catabolic process to alcohol via Ehrlich pathway"/>
    <property type="evidence" value="ECO:0007669"/>
    <property type="project" value="TreeGrafter"/>
</dbReference>
<dbReference type="InterPro" id="IPR047214">
    <property type="entry name" value="TPP_PDC_IPDC"/>
</dbReference>
<dbReference type="EMBL" id="ML743555">
    <property type="protein sequence ID" value="KAE8142320.1"/>
    <property type="molecule type" value="Genomic_DNA"/>
</dbReference>
<comment type="similarity">
    <text evidence="2 9">Belongs to the TPP enzyme family.</text>
</comment>
<dbReference type="Gene3D" id="3.40.50.970">
    <property type="match status" value="2"/>
</dbReference>
<evidence type="ECO:0000259" key="12">
    <source>
        <dbReference type="Pfam" id="PF02776"/>
    </source>
</evidence>
<evidence type="ECO:0000256" key="6">
    <source>
        <dbReference type="ARBA" id="ARBA00022842"/>
    </source>
</evidence>
<dbReference type="InterPro" id="IPR012110">
    <property type="entry name" value="PDC/IPDC-like"/>
</dbReference>
<dbReference type="InterPro" id="IPR047213">
    <property type="entry name" value="TPP_PYR_PDC_IPDC-like"/>
</dbReference>
<dbReference type="CDD" id="cd02005">
    <property type="entry name" value="TPP_PDC_IPDC"/>
    <property type="match status" value="1"/>
</dbReference>
<evidence type="ECO:0000256" key="8">
    <source>
        <dbReference type="ARBA" id="ARBA00023239"/>
    </source>
</evidence>
<dbReference type="GO" id="GO:0000287">
    <property type="term" value="F:magnesium ion binding"/>
    <property type="evidence" value="ECO:0007669"/>
    <property type="project" value="InterPro"/>
</dbReference>
<evidence type="ECO:0000256" key="1">
    <source>
        <dbReference type="ARBA" id="ARBA00001964"/>
    </source>
</evidence>
<dbReference type="InterPro" id="IPR029061">
    <property type="entry name" value="THDP-binding"/>
</dbReference>
<comment type="cofactor">
    <cofactor evidence="1">
        <name>thiamine diphosphate</name>
        <dbReference type="ChEBI" id="CHEBI:58937"/>
    </cofactor>
</comment>
<dbReference type="InterPro" id="IPR012001">
    <property type="entry name" value="Thiamin_PyroP_enz_TPP-bd_dom"/>
</dbReference>
<dbReference type="GO" id="GO:0030976">
    <property type="term" value="F:thiamine pyrophosphate binding"/>
    <property type="evidence" value="ECO:0007669"/>
    <property type="project" value="InterPro"/>
</dbReference>
<dbReference type="PANTHER" id="PTHR43452">
    <property type="entry name" value="PYRUVATE DECARBOXYLASE"/>
    <property type="match status" value="1"/>
</dbReference>
<dbReference type="Pfam" id="PF02776">
    <property type="entry name" value="TPP_enzyme_N"/>
    <property type="match status" value="1"/>
</dbReference>
<dbReference type="SUPFAM" id="SSF52467">
    <property type="entry name" value="DHS-like NAD/FAD-binding domain"/>
    <property type="match status" value="1"/>
</dbReference>
<evidence type="ECO:0000256" key="3">
    <source>
        <dbReference type="ARBA" id="ARBA00014422"/>
    </source>
</evidence>
<dbReference type="GO" id="GO:0005829">
    <property type="term" value="C:cytosol"/>
    <property type="evidence" value="ECO:0007669"/>
    <property type="project" value="TreeGrafter"/>
</dbReference>
<dbReference type="Pfam" id="PF02775">
    <property type="entry name" value="TPP_enzyme_C"/>
    <property type="match status" value="1"/>
</dbReference>
<keyword evidence="4" id="KW-0479">Metal-binding</keyword>